<comment type="caution">
    <text evidence="3">The sequence shown here is derived from an EMBL/GenBank/DDBJ whole genome shotgun (WGS) entry which is preliminary data.</text>
</comment>
<feature type="region of interest" description="Disordered" evidence="1">
    <location>
        <begin position="1"/>
        <end position="27"/>
    </location>
</feature>
<feature type="compositionally biased region" description="Low complexity" evidence="1">
    <location>
        <begin position="1"/>
        <end position="12"/>
    </location>
</feature>
<accession>A0ABS5L1C0</accession>
<dbReference type="RefSeq" id="WP_212017058.1">
    <property type="nucleotide sequence ID" value="NZ_JAAFYZ010000163.1"/>
</dbReference>
<dbReference type="EMBL" id="JAAFYZ010000163">
    <property type="protein sequence ID" value="MBS2551940.1"/>
    <property type="molecule type" value="Genomic_DNA"/>
</dbReference>
<sequence length="466" mass="49074">MSSHAAPAAEIMAPPPPVPAATSRAAAPDAATVPRGAAALDWIAPVRGWQTVAWEAAALAAAAGYGHSATTEGIAYAGAGALVGMTSVRFRGRHLAQWTDTQGRYRYRRVATRRKGQAAEANLEPLATLLPDLGLGEYVDRAGNRVGLAATDGGWVSAVRLRTTEGPHIGALLEVLREVYTGTTIPLASAQLVVWTAPPPEAAPRQQAQQARQPSGPVSPDQVSTRTLATMPAPISPDLSETMSLPAMPSPDLSETMTMQAMTGYQGHGPGPAPQSQPPGQPQVQPQPQNLAPMRVTWLALRYRPRQAPYAAMARGGGELGAARAVASASLGLVSRLDEAGYAADALDQAELGQELMVAVHGADPAPPTVQETWRDWSAGSLRQVCYEPHHALDPAALLDRWTPGAAFTCASYTLSRTARGRVRAEAALRIAGLDGAILEPPFPAVRANGRHQEFVLRTMPLAVHR</sequence>
<dbReference type="Proteomes" id="UP000730482">
    <property type="component" value="Unassembled WGS sequence"/>
</dbReference>
<protein>
    <submittedName>
        <fullName evidence="3">Type VII secretion protein EccE</fullName>
    </submittedName>
</protein>
<evidence type="ECO:0000256" key="1">
    <source>
        <dbReference type="SAM" id="MobiDB-lite"/>
    </source>
</evidence>
<feature type="domain" description="Type VII secretion system protein EccE" evidence="2">
    <location>
        <begin position="294"/>
        <end position="388"/>
    </location>
</feature>
<feature type="compositionally biased region" description="Polar residues" evidence="1">
    <location>
        <begin position="253"/>
        <end position="263"/>
    </location>
</feature>
<proteinExistence type="predicted"/>
<feature type="compositionally biased region" description="Low complexity" evidence="1">
    <location>
        <begin position="203"/>
        <end position="214"/>
    </location>
</feature>
<dbReference type="Pfam" id="PF11203">
    <property type="entry name" value="EccE"/>
    <property type="match status" value="1"/>
</dbReference>
<keyword evidence="4" id="KW-1185">Reference proteome</keyword>
<gene>
    <name evidence="3" type="ORF">KGQ19_34260</name>
</gene>
<name>A0ABS5L1C0_9ACTN</name>
<reference evidence="3 4" key="1">
    <citation type="submission" date="2020-02" db="EMBL/GenBank/DDBJ databases">
        <title>Acidophilic actinobacteria isolated from forest soil.</title>
        <authorList>
            <person name="Golinska P."/>
        </authorList>
    </citation>
    <scope>NUCLEOTIDE SEQUENCE [LARGE SCALE GENOMIC DNA]</scope>
    <source>
        <strain evidence="3 4">NL8</strain>
    </source>
</reference>
<organism evidence="3 4">
    <name type="scientific">Catenulispora pinistramenti</name>
    <dbReference type="NCBI Taxonomy" id="2705254"/>
    <lineage>
        <taxon>Bacteria</taxon>
        <taxon>Bacillati</taxon>
        <taxon>Actinomycetota</taxon>
        <taxon>Actinomycetes</taxon>
        <taxon>Catenulisporales</taxon>
        <taxon>Catenulisporaceae</taxon>
        <taxon>Catenulispora</taxon>
    </lineage>
</organism>
<dbReference type="InterPro" id="IPR050051">
    <property type="entry name" value="EccE_dom"/>
</dbReference>
<evidence type="ECO:0000313" key="4">
    <source>
        <dbReference type="Proteomes" id="UP000730482"/>
    </source>
</evidence>
<feature type="compositionally biased region" description="Pro residues" evidence="1">
    <location>
        <begin position="271"/>
        <end position="281"/>
    </location>
</feature>
<evidence type="ECO:0000313" key="3">
    <source>
        <dbReference type="EMBL" id="MBS2551940.1"/>
    </source>
</evidence>
<feature type="region of interest" description="Disordered" evidence="1">
    <location>
        <begin position="201"/>
        <end position="288"/>
    </location>
</feature>
<evidence type="ECO:0000259" key="2">
    <source>
        <dbReference type="Pfam" id="PF11203"/>
    </source>
</evidence>